<feature type="domain" description="Peptidase S1" evidence="8">
    <location>
        <begin position="32"/>
        <end position="407"/>
    </location>
</feature>
<reference evidence="9 10" key="1">
    <citation type="submission" date="2020-04" db="EMBL/GenBank/DDBJ databases">
        <title>Thalassotalea sp. M1531, isolated from the surface of marine red alga.</title>
        <authorList>
            <person name="Pang L."/>
            <person name="Lu D.-C."/>
        </authorList>
    </citation>
    <scope>NUCLEOTIDE SEQUENCE [LARGE SCALE GENOMIC DNA]</scope>
    <source>
        <strain evidence="9 10">M1531</strain>
    </source>
</reference>
<organism evidence="9 10">
    <name type="scientific">Thalassotalea algicola</name>
    <dbReference type="NCBI Taxonomy" id="2716224"/>
    <lineage>
        <taxon>Bacteria</taxon>
        <taxon>Pseudomonadati</taxon>
        <taxon>Pseudomonadota</taxon>
        <taxon>Gammaproteobacteria</taxon>
        <taxon>Alteromonadales</taxon>
        <taxon>Colwelliaceae</taxon>
        <taxon>Thalassotalea</taxon>
    </lineage>
</organism>
<dbReference type="PROSITE" id="PS00135">
    <property type="entry name" value="TRYPSIN_SER"/>
    <property type="match status" value="1"/>
</dbReference>
<evidence type="ECO:0000256" key="3">
    <source>
        <dbReference type="ARBA" id="ARBA00022490"/>
    </source>
</evidence>
<gene>
    <name evidence="9" type="ORF">HII17_12885</name>
</gene>
<evidence type="ECO:0000256" key="6">
    <source>
        <dbReference type="SAM" id="MobiDB-lite"/>
    </source>
</evidence>
<dbReference type="Pfam" id="PF02225">
    <property type="entry name" value="PA"/>
    <property type="match status" value="1"/>
</dbReference>
<dbReference type="Pfam" id="PF15780">
    <property type="entry name" value="ASH"/>
    <property type="match status" value="1"/>
</dbReference>
<evidence type="ECO:0000256" key="1">
    <source>
        <dbReference type="ARBA" id="ARBA00004496"/>
    </source>
</evidence>
<dbReference type="Proteomes" id="UP000568664">
    <property type="component" value="Unassembled WGS sequence"/>
</dbReference>
<keyword evidence="5 9" id="KW-0645">Protease</keyword>
<keyword evidence="5" id="KW-0720">Serine protease</keyword>
<dbReference type="GO" id="GO:0004252">
    <property type="term" value="F:serine-type endopeptidase activity"/>
    <property type="evidence" value="ECO:0007669"/>
    <property type="project" value="InterPro"/>
</dbReference>
<dbReference type="InterPro" id="IPR046450">
    <property type="entry name" value="PA_dom_sf"/>
</dbReference>
<dbReference type="SMART" id="SM00020">
    <property type="entry name" value="Tryp_SPc"/>
    <property type="match status" value="1"/>
</dbReference>
<dbReference type="InterPro" id="IPR031549">
    <property type="entry name" value="ASH"/>
</dbReference>
<dbReference type="PANTHER" id="PTHR24276:SF98">
    <property type="entry name" value="FI18310P1-RELATED"/>
    <property type="match status" value="1"/>
</dbReference>
<proteinExistence type="inferred from homology"/>
<feature type="signal peptide" evidence="7">
    <location>
        <begin position="1"/>
        <end position="21"/>
    </location>
</feature>
<keyword evidence="10" id="KW-1185">Reference proteome</keyword>
<keyword evidence="7" id="KW-0732">Signal</keyword>
<evidence type="ECO:0000313" key="9">
    <source>
        <dbReference type="EMBL" id="NMP32459.1"/>
    </source>
</evidence>
<dbReference type="Gene3D" id="2.60.40.10">
    <property type="entry name" value="Immunoglobulins"/>
    <property type="match status" value="1"/>
</dbReference>
<comment type="similarity">
    <text evidence="2">Belongs to the peptidase S1 family.</text>
</comment>
<dbReference type="GO" id="GO:0006508">
    <property type="term" value="P:proteolysis"/>
    <property type="evidence" value="ECO:0007669"/>
    <property type="project" value="UniProtKB-KW"/>
</dbReference>
<dbReference type="PROSITE" id="PS00134">
    <property type="entry name" value="TRYPSIN_HIS"/>
    <property type="match status" value="1"/>
</dbReference>
<feature type="compositionally biased region" description="Pro residues" evidence="6">
    <location>
        <begin position="650"/>
        <end position="660"/>
    </location>
</feature>
<dbReference type="InterPro" id="IPR009003">
    <property type="entry name" value="Peptidase_S1_PA"/>
</dbReference>
<dbReference type="EMBL" id="JABBXH010000004">
    <property type="protein sequence ID" value="NMP32459.1"/>
    <property type="molecule type" value="Genomic_DNA"/>
</dbReference>
<comment type="caution">
    <text evidence="9">The sequence shown here is derived from an EMBL/GenBank/DDBJ whole genome shotgun (WGS) entry which is preliminary data.</text>
</comment>
<feature type="region of interest" description="Disordered" evidence="6">
    <location>
        <begin position="643"/>
        <end position="668"/>
    </location>
</feature>
<evidence type="ECO:0000259" key="8">
    <source>
        <dbReference type="PROSITE" id="PS50240"/>
    </source>
</evidence>
<keyword evidence="5" id="KW-0378">Hydrolase</keyword>
<dbReference type="InterPro" id="IPR018114">
    <property type="entry name" value="TRYPSIN_HIS"/>
</dbReference>
<dbReference type="AlphaFoldDB" id="A0A7Y0LE08"/>
<dbReference type="InterPro" id="IPR043504">
    <property type="entry name" value="Peptidase_S1_PA_chymotrypsin"/>
</dbReference>
<dbReference type="Pfam" id="PF00089">
    <property type="entry name" value="Trypsin"/>
    <property type="match status" value="1"/>
</dbReference>
<feature type="chain" id="PRO_5031453183" evidence="7">
    <location>
        <begin position="22"/>
        <end position="687"/>
    </location>
</feature>
<dbReference type="InterPro" id="IPR050430">
    <property type="entry name" value="Peptidase_S1"/>
</dbReference>
<comment type="subcellular location">
    <subcellularLocation>
        <location evidence="1">Cytoplasm</location>
    </subcellularLocation>
</comment>
<protein>
    <submittedName>
        <fullName evidence="9">Trypsin-like serine protease</fullName>
    </submittedName>
</protein>
<dbReference type="InterPro" id="IPR001254">
    <property type="entry name" value="Trypsin_dom"/>
</dbReference>
<name>A0A7Y0LE08_9GAMM</name>
<dbReference type="Gene3D" id="2.40.10.10">
    <property type="entry name" value="Trypsin-like serine proteases"/>
    <property type="match status" value="2"/>
</dbReference>
<keyword evidence="3" id="KW-0963">Cytoplasm</keyword>
<dbReference type="InterPro" id="IPR003137">
    <property type="entry name" value="PA_domain"/>
</dbReference>
<evidence type="ECO:0000256" key="2">
    <source>
        <dbReference type="ARBA" id="ARBA00007664"/>
    </source>
</evidence>
<dbReference type="CDD" id="cd00190">
    <property type="entry name" value="Tryp_SPc"/>
    <property type="match status" value="1"/>
</dbReference>
<dbReference type="RefSeq" id="WP_169075792.1">
    <property type="nucleotide sequence ID" value="NZ_JABBXH010000004.1"/>
</dbReference>
<evidence type="ECO:0000256" key="4">
    <source>
        <dbReference type="ARBA" id="ARBA00023157"/>
    </source>
</evidence>
<keyword evidence="4" id="KW-1015">Disulfide bond</keyword>
<accession>A0A7Y0LE08</accession>
<dbReference type="SUPFAM" id="SSF50494">
    <property type="entry name" value="Trypsin-like serine proteases"/>
    <property type="match status" value="1"/>
</dbReference>
<dbReference type="SUPFAM" id="SSF52025">
    <property type="entry name" value="PA domain"/>
    <property type="match status" value="1"/>
</dbReference>
<evidence type="ECO:0000256" key="7">
    <source>
        <dbReference type="SAM" id="SignalP"/>
    </source>
</evidence>
<dbReference type="PROSITE" id="PS50240">
    <property type="entry name" value="TRYPSIN_DOM"/>
    <property type="match status" value="1"/>
</dbReference>
<dbReference type="Gene3D" id="3.50.30.30">
    <property type="match status" value="1"/>
</dbReference>
<evidence type="ECO:0000256" key="5">
    <source>
        <dbReference type="RuleBase" id="RU363034"/>
    </source>
</evidence>
<evidence type="ECO:0000313" key="10">
    <source>
        <dbReference type="Proteomes" id="UP000568664"/>
    </source>
</evidence>
<dbReference type="PRINTS" id="PR00722">
    <property type="entry name" value="CHYMOTRYPSIN"/>
</dbReference>
<dbReference type="FunFam" id="2.40.10.10:FF:000068">
    <property type="entry name" value="transmembrane protease serine 2"/>
    <property type="match status" value="1"/>
</dbReference>
<dbReference type="InterPro" id="IPR013783">
    <property type="entry name" value="Ig-like_fold"/>
</dbReference>
<dbReference type="InterPro" id="IPR033116">
    <property type="entry name" value="TRYPSIN_SER"/>
</dbReference>
<dbReference type="PANTHER" id="PTHR24276">
    <property type="entry name" value="POLYSERASE-RELATED"/>
    <property type="match status" value="1"/>
</dbReference>
<dbReference type="GO" id="GO:0005737">
    <property type="term" value="C:cytoplasm"/>
    <property type="evidence" value="ECO:0007669"/>
    <property type="project" value="UniProtKB-SubCell"/>
</dbReference>
<sequence length="687" mass="72174">MKKFMLAAISAAIVISSPVAAKNNNELIKPKIVGGEQAESDAWPWMSALVYTGEALTTSLSVGGVNYESEPFTNGPSGDASGELMDCGIGDQSCSDAQNKICLIERGEINFSVKAENCESGGGVGVVIYNNVEGTINGTLGDDFSGTIPVVSITQEDGLHLKENSLGEIADISISSEASTVQNSTCGASFLGGKWVLTAAHCVDGASSQFLKVNVGEYDLSNGAENAVSITQIYMHPDYDDVNLDNDVALIELVEEVDAPAVSLASDETTDVAAADANTVTVIGWGGRTGYAPGAGPTGNFPDILHQVDLQLMTNQQCKEILANSLFGGSGDPESTGISEMMICAAVAGGGKSSCQGDSGGPLVLNTNEGWQQVGVVSWGYGCAAEGFPGVFARIGEFDDWLTGIYQGIAITQRLDFHVVATEQTQSTSIRVSNNSEVDASVSYEIDEENGFSLVDGECSSINAGESCQLTVNFSNSDIGSFDAKLEIETDNSDVETSESKLMAQTIAGSSDIETVLGADENVNWYSGGEQAWVSHANGGIESGTITHLQDSIAMAVVTGEGELSFEWAVSSEENTEDPSSPYDALFIYINGEEAGFISGEVEYEAQSITLTGEENRITWVYNKDPAATEGDDKGYLRNVSFTPTEVPVTPTPTPTPTPVEPNKSSSGGGSFGWLLALSTLILFRRK</sequence>
<dbReference type="InterPro" id="IPR001314">
    <property type="entry name" value="Peptidase_S1A"/>
</dbReference>
<dbReference type="FunFam" id="2.40.10.10:FF:000002">
    <property type="entry name" value="Transmembrane protease serine"/>
    <property type="match status" value="1"/>
</dbReference>